<dbReference type="STRING" id="1480615.AWJ14_14315"/>
<dbReference type="Proteomes" id="UP000094795">
    <property type="component" value="Unassembled WGS sequence"/>
</dbReference>
<proteinExistence type="inferred from homology"/>
<keyword evidence="4" id="KW-0406">Ion transport</keyword>
<keyword evidence="4" id="KW-0408">Iron</keyword>
<evidence type="ECO:0000256" key="3">
    <source>
        <dbReference type="ARBA" id="ARBA00022448"/>
    </source>
</evidence>
<dbReference type="EMBL" id="LQZT01000014">
    <property type="protein sequence ID" value="OCW57469.1"/>
    <property type="molecule type" value="Genomic_DNA"/>
</dbReference>
<dbReference type="GO" id="GO:0030288">
    <property type="term" value="C:outer membrane-bounded periplasmic space"/>
    <property type="evidence" value="ECO:0007669"/>
    <property type="project" value="TreeGrafter"/>
</dbReference>
<protein>
    <recommendedName>
        <fullName evidence="6">Fe/B12 periplasmic-binding domain-containing protein</fullName>
    </recommendedName>
</protein>
<keyword evidence="8" id="KW-1185">Reference proteome</keyword>
<evidence type="ECO:0000259" key="6">
    <source>
        <dbReference type="PROSITE" id="PS50983"/>
    </source>
</evidence>
<dbReference type="GO" id="GO:1901678">
    <property type="term" value="P:iron coordination entity transport"/>
    <property type="evidence" value="ECO:0007669"/>
    <property type="project" value="UniProtKB-ARBA"/>
</dbReference>
<name>A0A1C1YVI9_9HYPH</name>
<dbReference type="CDD" id="cd01146">
    <property type="entry name" value="FhuD"/>
    <property type="match status" value="1"/>
</dbReference>
<dbReference type="InterPro" id="IPR002491">
    <property type="entry name" value="ABC_transptr_periplasmic_BD"/>
</dbReference>
<keyword evidence="3" id="KW-0813">Transport</keyword>
<feature type="domain" description="Fe/B12 periplasmic-binding" evidence="6">
    <location>
        <begin position="65"/>
        <end position="338"/>
    </location>
</feature>
<dbReference type="PANTHER" id="PTHR30532">
    <property type="entry name" value="IRON III DICITRATE-BINDING PERIPLASMIC PROTEIN"/>
    <property type="match status" value="1"/>
</dbReference>
<evidence type="ECO:0000256" key="4">
    <source>
        <dbReference type="ARBA" id="ARBA00022496"/>
    </source>
</evidence>
<evidence type="ECO:0000256" key="1">
    <source>
        <dbReference type="ARBA" id="ARBA00004196"/>
    </source>
</evidence>
<reference evidence="7 8" key="1">
    <citation type="submission" date="2015-12" db="EMBL/GenBank/DDBJ databases">
        <authorList>
            <person name="Shamseldin A."/>
            <person name="Moawad H."/>
            <person name="Abd El-Rahim W.M."/>
            <person name="Sadowsky M.J."/>
        </authorList>
    </citation>
    <scope>NUCLEOTIDE SEQUENCE [LARGE SCALE GENOMIC DNA]</scope>
    <source>
        <strain evidence="7 8">JC234</strain>
    </source>
</reference>
<dbReference type="OrthoDB" id="1846031at2"/>
<dbReference type="RefSeq" id="WP_066178934.1">
    <property type="nucleotide sequence ID" value="NZ_LQZT01000014.1"/>
</dbReference>
<dbReference type="Gene3D" id="3.40.50.1980">
    <property type="entry name" value="Nitrogenase molybdenum iron protein domain"/>
    <property type="match status" value="2"/>
</dbReference>
<dbReference type="PANTHER" id="PTHR30532:SF24">
    <property type="entry name" value="FERRIC ENTEROBACTIN-BINDING PERIPLASMIC PROTEIN FEPB"/>
    <property type="match status" value="1"/>
</dbReference>
<accession>A0A1C1YVI9</accession>
<evidence type="ECO:0000313" key="7">
    <source>
        <dbReference type="EMBL" id="OCW57469.1"/>
    </source>
</evidence>
<keyword evidence="4" id="KW-0410">Iron transport</keyword>
<organism evidence="7 8">
    <name type="scientific">Hoeflea olei</name>
    <dbReference type="NCBI Taxonomy" id="1480615"/>
    <lineage>
        <taxon>Bacteria</taxon>
        <taxon>Pseudomonadati</taxon>
        <taxon>Pseudomonadota</taxon>
        <taxon>Alphaproteobacteria</taxon>
        <taxon>Hyphomicrobiales</taxon>
        <taxon>Rhizobiaceae</taxon>
        <taxon>Hoeflea</taxon>
    </lineage>
</organism>
<dbReference type="SUPFAM" id="SSF53807">
    <property type="entry name" value="Helical backbone' metal receptor"/>
    <property type="match status" value="1"/>
</dbReference>
<dbReference type="AlphaFoldDB" id="A0A1C1YVI9"/>
<comment type="similarity">
    <text evidence="2">Belongs to the bacterial solute-binding protein 8 family.</text>
</comment>
<keyword evidence="5" id="KW-0732">Signal</keyword>
<evidence type="ECO:0000256" key="5">
    <source>
        <dbReference type="ARBA" id="ARBA00022729"/>
    </source>
</evidence>
<dbReference type="Pfam" id="PF01497">
    <property type="entry name" value="Peripla_BP_2"/>
    <property type="match status" value="1"/>
</dbReference>
<comment type="subcellular location">
    <subcellularLocation>
        <location evidence="1">Cell envelope</location>
    </subcellularLocation>
</comment>
<evidence type="ECO:0000313" key="8">
    <source>
        <dbReference type="Proteomes" id="UP000094795"/>
    </source>
</evidence>
<comment type="caution">
    <text evidence="7">The sequence shown here is derived from an EMBL/GenBank/DDBJ whole genome shotgun (WGS) entry which is preliminary data.</text>
</comment>
<sequence length="339" mass="36714">MRHRRPFLNKHKDPPLPDRGRRGALLGMAALSLAAMTRQGRGNTHFPVTIAHAFGETTVARQPLRVVTLGWGGEDAVIALGTIPVAMTRYPYWQDGISEWNAAAIGPHKPALLGASPDYERIALLKPDLILAVFSGVDELSYRRLSRIAPVVTFETAPFETGWDAQLRLAGRALGRDRLAQDLVARTEETLDRLRRDHPGLRDRTAALVNHFPAQAGIDVYLEGDTRFDLLKSLGLVASPGVAGLGRAEGGRYSVSVGLETIDLLDADVVVGWFAQGLQSAVAAQPLLGTLPAIREGRVVTLDSPGEIWPVLAPTAPSILHGYPRLARRIADVLARRSP</sequence>
<gene>
    <name evidence="7" type="ORF">AWJ14_14315</name>
</gene>
<dbReference type="PROSITE" id="PS50983">
    <property type="entry name" value="FE_B12_PBP"/>
    <property type="match status" value="1"/>
</dbReference>
<evidence type="ECO:0000256" key="2">
    <source>
        <dbReference type="ARBA" id="ARBA00008814"/>
    </source>
</evidence>
<dbReference type="InterPro" id="IPR051313">
    <property type="entry name" value="Bact_iron-sidero_bind"/>
</dbReference>